<dbReference type="Pfam" id="PF00288">
    <property type="entry name" value="GHMP_kinases_N"/>
    <property type="match status" value="1"/>
</dbReference>
<evidence type="ECO:0000313" key="13">
    <source>
        <dbReference type="EMBL" id="MQT14000.1"/>
    </source>
</evidence>
<feature type="active site" evidence="10">
    <location>
        <position position="9"/>
    </location>
</feature>
<feature type="domain" description="GHMP kinase N-terminal" evidence="11">
    <location>
        <begin position="66"/>
        <end position="143"/>
    </location>
</feature>
<keyword evidence="8 10" id="KW-0414">Isoprene biosynthesis</keyword>
<dbReference type="InterPro" id="IPR004424">
    <property type="entry name" value="IspE"/>
</dbReference>
<dbReference type="InterPro" id="IPR013750">
    <property type="entry name" value="GHMP_kinase_C_dom"/>
</dbReference>
<comment type="catalytic activity">
    <reaction evidence="10">
        <text>4-CDP-2-C-methyl-D-erythritol + ATP = 4-CDP-2-C-methyl-D-erythritol 2-phosphate + ADP + H(+)</text>
        <dbReference type="Rhea" id="RHEA:18437"/>
        <dbReference type="ChEBI" id="CHEBI:15378"/>
        <dbReference type="ChEBI" id="CHEBI:30616"/>
        <dbReference type="ChEBI" id="CHEBI:57823"/>
        <dbReference type="ChEBI" id="CHEBI:57919"/>
        <dbReference type="ChEBI" id="CHEBI:456216"/>
        <dbReference type="EC" id="2.7.1.148"/>
    </reaction>
</comment>
<dbReference type="PANTHER" id="PTHR43527">
    <property type="entry name" value="4-DIPHOSPHOCYTIDYL-2-C-METHYL-D-ERYTHRITOL KINASE, CHLOROPLASTIC"/>
    <property type="match status" value="1"/>
</dbReference>
<reference evidence="13 14" key="1">
    <citation type="submission" date="2019-09" db="EMBL/GenBank/DDBJ databases">
        <title>Segnochrobactrum spirostomi gen. nov., sp. nov., isolated from the ciliate Spirostomum cf. yagiui and description of a novel family, Segnochrobactraceae fam. nov. within the order Rhizobiales of the class Alphaproteobacteria.</title>
        <authorList>
            <person name="Akter S."/>
            <person name="Shazib S.U.A."/>
            <person name="Shin M.K."/>
        </authorList>
    </citation>
    <scope>NUCLEOTIDE SEQUENCE [LARGE SCALE GENOMIC DNA]</scope>
    <source>
        <strain evidence="13 14">Sp-1</strain>
    </source>
</reference>
<evidence type="ECO:0000259" key="12">
    <source>
        <dbReference type="Pfam" id="PF08544"/>
    </source>
</evidence>
<sequence>MFAEVARAKVNLALHITGRRADGYHDVDTLVAFPEVGDRLVVEPAGEISLEVDGPFAAAVPTDGANLVLRAARLLAEAVGVPARGARFRLTKALPVASGIGGGSADAAAALRLLNRLWGLDLALEALAALSRPLGADLPICVLSTPARATGIGHDIAPLPALPNIAFLLVNPGVPVATPDVFRALERRDNAPLPAGAAAWRDARDLAEWLAATRNDLEPAAQRVAPVIGEVVADLAATSGALLARLSGSGATAFALFATADEAAAAATRLARTRPSWWIKAADGGATNAAMVA</sequence>
<dbReference type="AlphaFoldDB" id="A0A6A7Y4D7"/>
<dbReference type="Proteomes" id="UP000332515">
    <property type="component" value="Unassembled WGS sequence"/>
</dbReference>
<dbReference type="NCBIfam" id="TIGR00154">
    <property type="entry name" value="ispE"/>
    <property type="match status" value="1"/>
</dbReference>
<organism evidence="13 14">
    <name type="scientific">Segnochrobactrum spirostomi</name>
    <dbReference type="NCBI Taxonomy" id="2608987"/>
    <lineage>
        <taxon>Bacteria</taxon>
        <taxon>Pseudomonadati</taxon>
        <taxon>Pseudomonadota</taxon>
        <taxon>Alphaproteobacteria</taxon>
        <taxon>Hyphomicrobiales</taxon>
        <taxon>Segnochrobactraceae</taxon>
        <taxon>Segnochrobactrum</taxon>
    </lineage>
</organism>
<keyword evidence="4 10" id="KW-0808">Transferase</keyword>
<evidence type="ECO:0000256" key="7">
    <source>
        <dbReference type="ARBA" id="ARBA00022840"/>
    </source>
</evidence>
<dbReference type="EC" id="2.7.1.148" evidence="2 10"/>
<keyword evidence="7 10" id="KW-0067">ATP-binding</keyword>
<dbReference type="PANTHER" id="PTHR43527:SF2">
    <property type="entry name" value="4-DIPHOSPHOCYTIDYL-2-C-METHYL-D-ERYTHRITOL KINASE, CHLOROPLASTIC"/>
    <property type="match status" value="1"/>
</dbReference>
<dbReference type="HAMAP" id="MF_00061">
    <property type="entry name" value="IspE"/>
    <property type="match status" value="1"/>
</dbReference>
<keyword evidence="5 10" id="KW-0547">Nucleotide-binding</keyword>
<dbReference type="GO" id="GO:0016114">
    <property type="term" value="P:terpenoid biosynthetic process"/>
    <property type="evidence" value="ECO:0007669"/>
    <property type="project" value="UniProtKB-UniRule"/>
</dbReference>
<comment type="pathway">
    <text evidence="10">Isoprenoid biosynthesis; isopentenyl diphosphate biosynthesis via DXP pathway; isopentenyl diphosphate from 1-deoxy-D-xylulose 5-phosphate: step 3/6.</text>
</comment>
<dbReference type="GO" id="GO:0019288">
    <property type="term" value="P:isopentenyl diphosphate biosynthetic process, methylerythritol 4-phosphate pathway"/>
    <property type="evidence" value="ECO:0007669"/>
    <property type="project" value="UniProtKB-UniRule"/>
</dbReference>
<keyword evidence="14" id="KW-1185">Reference proteome</keyword>
<dbReference type="InterPro" id="IPR006204">
    <property type="entry name" value="GHMP_kinase_N_dom"/>
</dbReference>
<feature type="domain" description="GHMP kinase C-terminal" evidence="12">
    <location>
        <begin position="201"/>
        <end position="272"/>
    </location>
</feature>
<dbReference type="GO" id="GO:0050515">
    <property type="term" value="F:4-(cytidine 5'-diphospho)-2-C-methyl-D-erythritol kinase activity"/>
    <property type="evidence" value="ECO:0007669"/>
    <property type="project" value="UniProtKB-UniRule"/>
</dbReference>
<comment type="caution">
    <text evidence="13">The sequence shown here is derived from an EMBL/GenBank/DDBJ whole genome shotgun (WGS) entry which is preliminary data.</text>
</comment>
<dbReference type="RefSeq" id="WP_153483821.1">
    <property type="nucleotide sequence ID" value="NZ_VWNA01000001.1"/>
</dbReference>
<dbReference type="SUPFAM" id="SSF55060">
    <property type="entry name" value="GHMP Kinase, C-terminal domain"/>
    <property type="match status" value="1"/>
</dbReference>
<feature type="binding site" evidence="10">
    <location>
        <begin position="95"/>
        <end position="105"/>
    </location>
    <ligand>
        <name>ATP</name>
        <dbReference type="ChEBI" id="CHEBI:30616"/>
    </ligand>
</feature>
<dbReference type="EMBL" id="VWNA01000001">
    <property type="protein sequence ID" value="MQT14000.1"/>
    <property type="molecule type" value="Genomic_DNA"/>
</dbReference>
<evidence type="ECO:0000256" key="4">
    <source>
        <dbReference type="ARBA" id="ARBA00022679"/>
    </source>
</evidence>
<protein>
    <recommendedName>
        <fullName evidence="3 10">4-diphosphocytidyl-2-C-methyl-D-erythritol kinase</fullName>
        <shortName evidence="10">CMK</shortName>
        <ecNumber evidence="2 10">2.7.1.148</ecNumber>
    </recommendedName>
    <alternativeName>
        <fullName evidence="9 10">4-(cytidine-5'-diphospho)-2-C-methyl-D-erythritol kinase</fullName>
    </alternativeName>
</protein>
<evidence type="ECO:0000313" key="14">
    <source>
        <dbReference type="Proteomes" id="UP000332515"/>
    </source>
</evidence>
<evidence type="ECO:0000256" key="1">
    <source>
        <dbReference type="ARBA" id="ARBA00009684"/>
    </source>
</evidence>
<name>A0A6A7Y4D7_9HYPH</name>
<dbReference type="NCBIfam" id="NF011202">
    <property type="entry name" value="PRK14608.1"/>
    <property type="match status" value="1"/>
</dbReference>
<dbReference type="SUPFAM" id="SSF54211">
    <property type="entry name" value="Ribosomal protein S5 domain 2-like"/>
    <property type="match status" value="1"/>
</dbReference>
<feature type="active site" evidence="10">
    <location>
        <position position="137"/>
    </location>
</feature>
<dbReference type="Gene3D" id="3.30.230.10">
    <property type="match status" value="1"/>
</dbReference>
<dbReference type="InterPro" id="IPR014721">
    <property type="entry name" value="Ribsml_uS5_D2-typ_fold_subgr"/>
</dbReference>
<dbReference type="PIRSF" id="PIRSF010376">
    <property type="entry name" value="IspE"/>
    <property type="match status" value="1"/>
</dbReference>
<evidence type="ECO:0000256" key="10">
    <source>
        <dbReference type="HAMAP-Rule" id="MF_00061"/>
    </source>
</evidence>
<gene>
    <name evidence="10" type="primary">ispE</name>
    <name evidence="13" type="ORF">F0357_15390</name>
</gene>
<evidence type="ECO:0000256" key="9">
    <source>
        <dbReference type="ARBA" id="ARBA00032554"/>
    </source>
</evidence>
<evidence type="ECO:0000256" key="3">
    <source>
        <dbReference type="ARBA" id="ARBA00017473"/>
    </source>
</evidence>
<dbReference type="InterPro" id="IPR020568">
    <property type="entry name" value="Ribosomal_Su5_D2-typ_SF"/>
</dbReference>
<dbReference type="Pfam" id="PF08544">
    <property type="entry name" value="GHMP_kinases_C"/>
    <property type="match status" value="1"/>
</dbReference>
<evidence type="ECO:0000256" key="6">
    <source>
        <dbReference type="ARBA" id="ARBA00022777"/>
    </source>
</evidence>
<dbReference type="InterPro" id="IPR036554">
    <property type="entry name" value="GHMP_kinase_C_sf"/>
</dbReference>
<keyword evidence="6 10" id="KW-0418">Kinase</keyword>
<dbReference type="UniPathway" id="UPA00056">
    <property type="reaction ID" value="UER00094"/>
</dbReference>
<comment type="function">
    <text evidence="10">Catalyzes the phosphorylation of the position 2 hydroxy group of 4-diphosphocytidyl-2C-methyl-D-erythritol.</text>
</comment>
<dbReference type="GO" id="GO:0005524">
    <property type="term" value="F:ATP binding"/>
    <property type="evidence" value="ECO:0007669"/>
    <property type="project" value="UniProtKB-UniRule"/>
</dbReference>
<comment type="similarity">
    <text evidence="1 10">Belongs to the GHMP kinase family. IspE subfamily.</text>
</comment>
<accession>A0A6A7Y4D7</accession>
<evidence type="ECO:0000256" key="5">
    <source>
        <dbReference type="ARBA" id="ARBA00022741"/>
    </source>
</evidence>
<evidence type="ECO:0000259" key="11">
    <source>
        <dbReference type="Pfam" id="PF00288"/>
    </source>
</evidence>
<dbReference type="Gene3D" id="3.30.70.890">
    <property type="entry name" value="GHMP kinase, C-terminal domain"/>
    <property type="match status" value="1"/>
</dbReference>
<evidence type="ECO:0000256" key="8">
    <source>
        <dbReference type="ARBA" id="ARBA00023229"/>
    </source>
</evidence>
<evidence type="ECO:0000256" key="2">
    <source>
        <dbReference type="ARBA" id="ARBA00012052"/>
    </source>
</evidence>
<proteinExistence type="inferred from homology"/>